<dbReference type="GO" id="GO:0005886">
    <property type="term" value="C:plasma membrane"/>
    <property type="evidence" value="ECO:0007669"/>
    <property type="project" value="TreeGrafter"/>
</dbReference>
<accession>V5WLQ1</accession>
<feature type="transmembrane region" description="Helical" evidence="7">
    <location>
        <begin position="545"/>
        <end position="564"/>
    </location>
</feature>
<organism evidence="9 10">
    <name type="scientific">Salinispira pacifica</name>
    <dbReference type="NCBI Taxonomy" id="1307761"/>
    <lineage>
        <taxon>Bacteria</taxon>
        <taxon>Pseudomonadati</taxon>
        <taxon>Spirochaetota</taxon>
        <taxon>Spirochaetia</taxon>
        <taxon>Spirochaetales</taxon>
        <taxon>Spirochaetaceae</taxon>
        <taxon>Salinispira</taxon>
    </lineage>
</organism>
<feature type="transmembrane region" description="Helical" evidence="7">
    <location>
        <begin position="584"/>
        <end position="604"/>
    </location>
</feature>
<evidence type="ECO:0000256" key="3">
    <source>
        <dbReference type="ARBA" id="ARBA00022692"/>
    </source>
</evidence>
<dbReference type="Pfam" id="PF02080">
    <property type="entry name" value="TrkA_C"/>
    <property type="match status" value="2"/>
</dbReference>
<keyword evidence="6 7" id="KW-0472">Membrane</keyword>
<evidence type="ECO:0000259" key="8">
    <source>
        <dbReference type="PROSITE" id="PS51202"/>
    </source>
</evidence>
<dbReference type="PATRIC" id="fig|1307761.3.peg.3183"/>
<reference evidence="9 10" key="1">
    <citation type="journal article" date="2015" name="Stand. Genomic Sci.">
        <title>Complete genome sequence and description of Salinispira pacifica gen. nov., sp. nov., a novel spirochaete isolated form a hypersaline microbial mat.</title>
        <authorList>
            <person name="Ben Hania W."/>
            <person name="Joseph M."/>
            <person name="Schumann P."/>
            <person name="Bunk B."/>
            <person name="Fiebig A."/>
            <person name="Sproer C."/>
            <person name="Klenk H.P."/>
            <person name="Fardeau M.L."/>
            <person name="Spring S."/>
        </authorList>
    </citation>
    <scope>NUCLEOTIDE SEQUENCE [LARGE SCALE GENOMIC DNA]</scope>
    <source>
        <strain evidence="9 10">L21-RPul-D2</strain>
    </source>
</reference>
<dbReference type="STRING" id="1307761.L21SP2_3195"/>
<dbReference type="PROSITE" id="PS51202">
    <property type="entry name" value="RCK_C"/>
    <property type="match status" value="2"/>
</dbReference>
<feature type="transmembrane region" description="Helical" evidence="7">
    <location>
        <begin position="404"/>
        <end position="427"/>
    </location>
</feature>
<dbReference type="InterPro" id="IPR004680">
    <property type="entry name" value="Cit_transptr-like_dom"/>
</dbReference>
<gene>
    <name evidence="9" type="ORF">L21SP2_3195</name>
</gene>
<dbReference type="EMBL" id="CP006939">
    <property type="protein sequence ID" value="AHC16535.1"/>
    <property type="molecule type" value="Genomic_DNA"/>
</dbReference>
<feature type="transmembrane region" description="Helical" evidence="7">
    <location>
        <begin position="97"/>
        <end position="123"/>
    </location>
</feature>
<dbReference type="eggNOG" id="COG0569">
    <property type="taxonomic scope" value="Bacteria"/>
</dbReference>
<dbReference type="AlphaFoldDB" id="V5WLQ1"/>
<evidence type="ECO:0000256" key="5">
    <source>
        <dbReference type="ARBA" id="ARBA00022989"/>
    </source>
</evidence>
<dbReference type="PANTHER" id="PTHR43652">
    <property type="entry name" value="BASIC AMINO ACID ANTIPORTER YFCC-RELATED"/>
    <property type="match status" value="1"/>
</dbReference>
<dbReference type="InterPro" id="IPR036721">
    <property type="entry name" value="RCK_C_sf"/>
</dbReference>
<protein>
    <recommendedName>
        <fullName evidence="8">RCK C-terminal domain-containing protein</fullName>
    </recommendedName>
</protein>
<evidence type="ECO:0000313" key="10">
    <source>
        <dbReference type="Proteomes" id="UP000018680"/>
    </source>
</evidence>
<feature type="transmembrane region" description="Helical" evidence="7">
    <location>
        <begin position="6"/>
        <end position="23"/>
    </location>
</feature>
<evidence type="ECO:0000256" key="2">
    <source>
        <dbReference type="ARBA" id="ARBA00022448"/>
    </source>
</evidence>
<keyword evidence="3 7" id="KW-0812">Transmembrane</keyword>
<dbReference type="HOGENOM" id="CLU_005170_6_1_12"/>
<dbReference type="PANTHER" id="PTHR43652:SF2">
    <property type="entry name" value="BASIC AMINO ACID ANTIPORTER YFCC-RELATED"/>
    <property type="match status" value="1"/>
</dbReference>
<dbReference type="Pfam" id="PF03600">
    <property type="entry name" value="CitMHS"/>
    <property type="match status" value="1"/>
</dbReference>
<feature type="transmembrane region" description="Helical" evidence="7">
    <location>
        <begin position="185"/>
        <end position="205"/>
    </location>
</feature>
<feature type="transmembrane region" description="Helical" evidence="7">
    <location>
        <begin position="504"/>
        <end position="533"/>
    </location>
</feature>
<dbReference type="InterPro" id="IPR006037">
    <property type="entry name" value="RCK_C"/>
</dbReference>
<feature type="transmembrane region" description="Helical" evidence="7">
    <location>
        <begin position="144"/>
        <end position="165"/>
    </location>
</feature>
<dbReference type="GO" id="GO:0008324">
    <property type="term" value="F:monoatomic cation transmembrane transporter activity"/>
    <property type="evidence" value="ECO:0007669"/>
    <property type="project" value="InterPro"/>
</dbReference>
<keyword evidence="10" id="KW-1185">Reference proteome</keyword>
<dbReference type="FunFam" id="3.30.70.1450:FF:000009">
    <property type="entry name" value="SLC13 family permease"/>
    <property type="match status" value="1"/>
</dbReference>
<sequence length="605" mass="66552">MTELGFNGLATIATIVILLVVLISDRVRPVFAFLGAVGVLFLLQIITPAQALSGFANPVIATLALLFIVNKAVEKTGIIGDAVRFIRTEKTFRFETVLIFVLMLPVALFSSILNNTPIVLMLVPAVKGWAQKHDVPSSRLLIPLSYAAIIGGMWTIIGTSTNLLINNLFTDYSGNGLFFFEPGVIGVPLTVAGILYMVVLGRHLLPSYQEPGQRLASHSDEYLIELMVPKRSILSGMTVEDAGFRNLRGVYLAQLYRKDDLYGPVAPDFRLKEGDRLIFAGDVEAAEELAQEKHLVPGDPKSFASDTRDIQDHLVELVVRDDTRLPGRTIKQMSFRSRYGAAVLAVHRKGERLSGRIGDMKLKAGDNLLILTTQERVKRLRQIPEFYLLDRARKVTVLKKWQRYLVYAGTVIMIALAALSTMGYIMGFGGRPMGLLHFAALLVAILFATRTINTRDMKEAIRFDLLFIIASAIGISAALQNTGIAEGIGEQLFTLSRFLGPLGILAVVFIITNIITELITNNAAAVLLFPIVMSLSQSMGIDTRAMIMVLIVAAGSSFSTPMGYQTNLIVQSAAQYRFRDFLKVGLPMNVISFIVTMTMVDMLYL</sequence>
<feature type="transmembrane region" description="Helical" evidence="7">
    <location>
        <begin position="30"/>
        <end position="47"/>
    </location>
</feature>
<dbReference type="OrthoDB" id="9765532at2"/>
<feature type="domain" description="RCK C-terminal" evidence="8">
    <location>
        <begin position="210"/>
        <end position="295"/>
    </location>
</feature>
<dbReference type="InterPro" id="IPR051679">
    <property type="entry name" value="DASS-Related_Transporters"/>
</dbReference>
<dbReference type="eggNOG" id="COG0471">
    <property type="taxonomic scope" value="Bacteria"/>
</dbReference>
<evidence type="ECO:0000313" key="9">
    <source>
        <dbReference type="EMBL" id="AHC16535.1"/>
    </source>
</evidence>
<evidence type="ECO:0000256" key="4">
    <source>
        <dbReference type="ARBA" id="ARBA00022737"/>
    </source>
</evidence>
<evidence type="ECO:0000256" key="7">
    <source>
        <dbReference type="SAM" id="Phobius"/>
    </source>
</evidence>
<evidence type="ECO:0000256" key="6">
    <source>
        <dbReference type="ARBA" id="ARBA00023136"/>
    </source>
</evidence>
<keyword evidence="5 7" id="KW-1133">Transmembrane helix</keyword>
<feature type="transmembrane region" description="Helical" evidence="7">
    <location>
        <begin position="433"/>
        <end position="453"/>
    </location>
</feature>
<dbReference type="KEGG" id="slr:L21SP2_3195"/>
<evidence type="ECO:0000256" key="1">
    <source>
        <dbReference type="ARBA" id="ARBA00004141"/>
    </source>
</evidence>
<proteinExistence type="predicted"/>
<dbReference type="Proteomes" id="UP000018680">
    <property type="component" value="Chromosome"/>
</dbReference>
<keyword evidence="4" id="KW-0677">Repeat</keyword>
<keyword evidence="2" id="KW-0813">Transport</keyword>
<name>V5WLQ1_9SPIO</name>
<dbReference type="GO" id="GO:0006813">
    <property type="term" value="P:potassium ion transport"/>
    <property type="evidence" value="ECO:0007669"/>
    <property type="project" value="InterPro"/>
</dbReference>
<feature type="domain" description="RCK C-terminal" evidence="8">
    <location>
        <begin position="302"/>
        <end position="386"/>
    </location>
</feature>
<dbReference type="Gene3D" id="3.30.70.1450">
    <property type="entry name" value="Regulator of K+ conductance, C-terminal domain"/>
    <property type="match status" value="2"/>
</dbReference>
<dbReference type="RefSeq" id="WP_024269431.1">
    <property type="nucleotide sequence ID" value="NC_023035.1"/>
</dbReference>
<comment type="subcellular location">
    <subcellularLocation>
        <location evidence="1">Membrane</location>
        <topology evidence="1">Multi-pass membrane protein</topology>
    </subcellularLocation>
</comment>
<dbReference type="SUPFAM" id="SSF116726">
    <property type="entry name" value="TrkA C-terminal domain-like"/>
    <property type="match status" value="2"/>
</dbReference>
<feature type="transmembrane region" description="Helical" evidence="7">
    <location>
        <begin position="465"/>
        <end position="484"/>
    </location>
</feature>